<dbReference type="RefSeq" id="WP_377731922.1">
    <property type="nucleotide sequence ID" value="NZ_JBHSRI010000002.1"/>
</dbReference>
<evidence type="ECO:0000256" key="1">
    <source>
        <dbReference type="ARBA" id="ARBA00006479"/>
    </source>
</evidence>
<dbReference type="PANTHER" id="PTHR18964">
    <property type="entry name" value="ROK (REPRESSOR, ORF, KINASE) FAMILY"/>
    <property type="match status" value="1"/>
</dbReference>
<reference evidence="3" key="1">
    <citation type="journal article" date="2019" name="Int. J. Syst. Evol. Microbiol.">
        <title>The Global Catalogue of Microorganisms (GCM) 10K type strain sequencing project: providing services to taxonomists for standard genome sequencing and annotation.</title>
        <authorList>
            <consortium name="The Broad Institute Genomics Platform"/>
            <consortium name="The Broad Institute Genome Sequencing Center for Infectious Disease"/>
            <person name="Wu L."/>
            <person name="Ma J."/>
        </authorList>
    </citation>
    <scope>NUCLEOTIDE SEQUENCE [LARGE SCALE GENOMIC DNA]</scope>
    <source>
        <strain evidence="3">CCUG 54527</strain>
    </source>
</reference>
<dbReference type="EMBL" id="JBHSRI010000002">
    <property type="protein sequence ID" value="MFC6037926.1"/>
    <property type="molecule type" value="Genomic_DNA"/>
</dbReference>
<protein>
    <submittedName>
        <fullName evidence="2">ROK family protein</fullName>
    </submittedName>
</protein>
<evidence type="ECO:0000313" key="3">
    <source>
        <dbReference type="Proteomes" id="UP001596170"/>
    </source>
</evidence>
<name>A0ABW1L420_9BACL</name>
<dbReference type="Proteomes" id="UP001596170">
    <property type="component" value="Unassembled WGS sequence"/>
</dbReference>
<comment type="similarity">
    <text evidence="1">Belongs to the ROK (NagC/XylR) family.</text>
</comment>
<dbReference type="InterPro" id="IPR043129">
    <property type="entry name" value="ATPase_NBD"/>
</dbReference>
<evidence type="ECO:0000313" key="2">
    <source>
        <dbReference type="EMBL" id="MFC6037926.1"/>
    </source>
</evidence>
<dbReference type="SUPFAM" id="SSF53067">
    <property type="entry name" value="Actin-like ATPase domain"/>
    <property type="match status" value="1"/>
</dbReference>
<organism evidence="2 3">
    <name type="scientific">Paenisporosarcina macmurdoensis</name>
    <dbReference type="NCBI Taxonomy" id="212659"/>
    <lineage>
        <taxon>Bacteria</taxon>
        <taxon>Bacillati</taxon>
        <taxon>Bacillota</taxon>
        <taxon>Bacilli</taxon>
        <taxon>Bacillales</taxon>
        <taxon>Caryophanaceae</taxon>
        <taxon>Paenisporosarcina</taxon>
    </lineage>
</organism>
<keyword evidence="3" id="KW-1185">Reference proteome</keyword>
<sequence>MKVLGVDIGGTKIRMGIVDFDGQVVVDHVVPTEVPLYPYLEIQVLQLVKEHPEIRAIGIGTRGMVDAERGVITFETETLPGWQGTEVKSLLEKASGLRVEVNNDANCAGLAESMLGAAKGYRRTLCLTLGTGLGGGFVEDGKIMNGTHGGACEVGHMILYPGGHVCSCGRPGCSEQYVSGTALRRFIAEQNIVDENNQLVSPNQLFQLALEGHTVAQAVTQKFTSDLAIVISSLQAVLDMDCVVIGGGVSESADSWWELLMSSLEPLLLKPLDVKRAKFGNEAGMLGAALLVLADEKESASKK</sequence>
<dbReference type="Gene3D" id="3.30.420.40">
    <property type="match status" value="2"/>
</dbReference>
<dbReference type="InterPro" id="IPR000600">
    <property type="entry name" value="ROK"/>
</dbReference>
<dbReference type="PANTHER" id="PTHR18964:SF149">
    <property type="entry name" value="BIFUNCTIONAL UDP-N-ACETYLGLUCOSAMINE 2-EPIMERASE_N-ACETYLMANNOSAMINE KINASE"/>
    <property type="match status" value="1"/>
</dbReference>
<accession>A0ABW1L420</accession>
<comment type="caution">
    <text evidence="2">The sequence shown here is derived from an EMBL/GenBank/DDBJ whole genome shotgun (WGS) entry which is preliminary data.</text>
</comment>
<gene>
    <name evidence="2" type="ORF">ACFPYN_00535</name>
</gene>
<proteinExistence type="inferred from homology"/>
<dbReference type="CDD" id="cd24068">
    <property type="entry name" value="ASKHA_NBD_ROK_FnNanK-like"/>
    <property type="match status" value="1"/>
</dbReference>
<dbReference type="Pfam" id="PF00480">
    <property type="entry name" value="ROK"/>
    <property type="match status" value="1"/>
</dbReference>